<dbReference type="GO" id="GO:0006633">
    <property type="term" value="P:fatty acid biosynthetic process"/>
    <property type="evidence" value="ECO:0007669"/>
    <property type="project" value="InterPro"/>
</dbReference>
<dbReference type="SUPFAM" id="SSF53335">
    <property type="entry name" value="S-adenosyl-L-methionine-dependent methyltransferases"/>
    <property type="match status" value="1"/>
</dbReference>
<feature type="active site" description="Proton acceptor; for dehydratase activity" evidence="7">
    <location>
        <position position="983"/>
    </location>
</feature>
<dbReference type="SMART" id="SM00827">
    <property type="entry name" value="PKS_AT"/>
    <property type="match status" value="1"/>
</dbReference>
<dbReference type="Pfam" id="PF00550">
    <property type="entry name" value="PP-binding"/>
    <property type="match status" value="1"/>
</dbReference>
<name>A0A9W4P521_9EURO</name>
<evidence type="ECO:0000256" key="1">
    <source>
        <dbReference type="ARBA" id="ARBA00022450"/>
    </source>
</evidence>
<dbReference type="Pfam" id="PF21089">
    <property type="entry name" value="PKS_DH_N"/>
    <property type="match status" value="1"/>
</dbReference>
<dbReference type="GO" id="GO:0004315">
    <property type="term" value="F:3-oxoacyl-[acyl-carrier-protein] synthase activity"/>
    <property type="evidence" value="ECO:0007669"/>
    <property type="project" value="InterPro"/>
</dbReference>
<accession>A0A9W4P521</accession>
<dbReference type="PROSITE" id="PS52019">
    <property type="entry name" value="PKS_MFAS_DH"/>
    <property type="match status" value="1"/>
</dbReference>
<dbReference type="InterPro" id="IPR036736">
    <property type="entry name" value="ACP-like_sf"/>
</dbReference>
<evidence type="ECO:0000256" key="8">
    <source>
        <dbReference type="SAM" id="MobiDB-lite"/>
    </source>
</evidence>
<dbReference type="PROSITE" id="PS00012">
    <property type="entry name" value="PHOSPHOPANTETHEINE"/>
    <property type="match status" value="1"/>
</dbReference>
<feature type="domain" description="Carrier" evidence="9">
    <location>
        <begin position="2390"/>
        <end position="2467"/>
    </location>
</feature>
<sequence>MTGDLQHTGEPIAIVGSACRFPGDATTPSKLWDLLKAPRDVLSEIPESRFSTKAFYHPDGLHHGTTNVRHSYLLSDDHRLFDAQFFGTKPVEANSIDPQQRLLLETVYEGLETSGIPMEKLQGSNTGVYVGLMTNDYADMLGRDVQNFPTYFASGTARSILSNRVSYFFDWRGPSMTIDTACSSSLIALHQAVQSLRSGETDVAVAAGTNLLLGPEQYIAESKLKMLSPTGRSRMWDKGADGYARGDGIAAVVLKPLSAALANGDHIECIVRETGANQDGRTKGITMPNPVAQADLIRTTYARAGLDLSKPTDRPQYFEAHGTGTPAGDPVEAEAISTAFFGQAAKYQRDGNQEHPLYVGSIKTVIGHTEGTAGLAAVLKASLALQHAIIPPNLLLNELSSTVLPFYNDLEILQVAKEWPQLAHNTPRRASVNSFGFGGANAHAILEAFDARLVDRGDDAADGSSAAVSPFNFSASSEQSLLANVAAYSAYLRNHLDINIRDLSWTLNCRRSTLPVRLSVSASSPGELATKLDEAVVSAAITPSTQTGNIREPKLLGVFTGQGAQWARMGAELLESSPMFSDCIARLDRSLQELPTEHRPVWSLRDELLKDKSSSRIGEAAFSQPLCTAIQISLVQLLRAANLKLTAVVGHSSGEIAAAYAAGYLNEQDAIRIAYYRGWSLQYASDQGGQKGAMMAAGTSFEDAKELCEMPSLENRICVAASNSSASVTLSGDADAIDEAREILEDEKKFARLLKVDKAYHSHHMLPCAAPYIAAIRKCGVTIQRPPSGSATWISSVYGENIDDVDDSLVDTYWSNNMVKPVLFSQAITYAVGAAGPFHMALEIGPHPALKGPAMQTIQEVAGETLPYTGTLNRGRNDSEAFSSALGALWISLGENVVDFAGFEMKAMQKKNSRTPNLIKGLPSYSWDHDRVYWHESRSSTAIRTEREPFHPLLGVKSPDGTDNELRWRNYLHPREVPWLAHHQVQGQMVFPAAGYISAAVESVIQKYGLGSVQLIDFHNVVIGQALVLEENGGVETIFRLSIDQVQPNRVSASFTCHSAANKGSSNMSLHASATLKIILGDPKHDILPPHARPQGSFLDLEADRFYNSVSELGFGYTGPFQALSNLHRKMDEASGLIAVPVDPDMERPLIIHPASLDGAIQSIMLAYSFPGDGRLRTLYLPTRIDRLRVNPTACVVLGAPGADLPFHSAVTDARFAELSGDVDMISPDGRHTLLQLEGLHTTPLSPLTSTNDVPFFTEVIWDVDRPGQLKKAGGMQDHSLAMDLERVAHFYFRKLQNSLQHSDRANATWNHAHLLSYVEHCTTSVANGKHRFAKQEWANDAMGDVAPILDRYSDSLDIKLLCAVGENLAAVIRGDMNLLEILMHDNMLAEFYSKTLGIDVYLDAIAQTARQISHRYPHVNVLEIGAGAGATSDRVIHAMGSSFASYTYTDILDAQFDHARERFSDYQSRMAFKVLDIEKDIGEQDFEEGCFDLVIAPLALYATRKLEATLTNVRRLLKPGGYLVMLELTDSDVMRFGLILGGLPAWWLGYEEGRTLSPCVSEDKWEGLMQKAGFSGFEALVSCSRTSPLPFSVMVTQAVDHRVSFLRDPLAANHIPLGVDSLTIIGGKTSLTADMVADIKTAVRPHYSNIYTASSLDDLVSASLPVMGSVISLIELDAPVLKNMSAENLKSFQELFKQSKNVLWLGHGAQGENPYGNMFSGVQRTLAMEMTHLHIHFLNLHSLHDADANIIATKLLHLEAAEIWDQSGQLDGILWSNERELLLENGHFKVPRFRLNSSRNDRYNSSRRLIIKEVERAGSVVTIQPTEIGYQIEEKDPRASPSFPDDMNIDVTHSMLRALRITPSDNCFLVAGKNMWNGERVIALSHTLDSQVRVSRGLAVRCGDSEDLATRSMLTLYFHFLALSMLQQLQSGSVLAVLDPDFSLSPVLTKYASERGVQLVLLTTKEGHCSWPWVRIHPNSTRREVLSKLPGNISRLVDMSGSSDVTALLKACLPTDCHFASESTLTANCSESQYTSDRGQLAMQLQNSWSRVQYDLMPVNMHKFAPLGLEDLIRAKSPLAEQSLIAWGQSQIPVQVRPATKQVKFSKDKTYWLVGLTGGLGLSLCQWMIGQGARYIALSSRKPNIDDQWLQRMAANGCTVRVFSNDITNRESVQATHRNISETMPPIAGVAQGAMVLQDTMFIDLDLPRLEKVLRPKVEGSILLDELFPEDTLEFMVFFSSMAAMTGNPGQVAYNAANMFMASLAAQRRNRGLAAHAINIGAIVGNGYVTRELNMGQQSYLYRVGHSWMSEQDFHEVFAEGVLSCMERVGSAELCCGLRIDDDESKSWVSNPMFQHLVYKSSNLVVAEKKGKSGVLIKTRLFEATSNQEVIEILQDGFVLKLQSALQADPNKPMLDMSPDELGVDSLVAVDLRSWFLKELGVDMPVLKIFNAASVRELLATAAEVLPESLTPNLMSGEQTVKPLGPPPNNPSVVATTSPADLPADIIVPETRASSVELKFALPDATNAYSGSSATSLVTGDSNSENNDDTSSSVFTDDSEMGPPKREIQRTVPMSHGQSRFWFLEHLVEDKTSFNITPTFELSGRLRIGEFANAVKAAGQHHEALRTFFFTDNERNHMQGVWTRSSLQLEHVTISDETEVERASKQMEAHVFNLSDGEVMRVQLLSLGLEKHWIIFGFHHINMDGISFEVFWSDVEKAYQGQPLSEDGLQYPDFTLRQLREYEGGTWAGDLAYWRAQYTEIPPAIPLLPFALQPMRPKVAQFRSYTAQIRLDVSLTDSIDRCCRMFKSTPFHFHLAVWKTLLLRFFDMKDVCIGLGDGNRTDADILRSMGLFLNLLPVRFSQQPGQSFGESLKEVRNVTQNAFAHSRVPFDVILTELNVPRSASHNPLCQTFFNYRPKVEQSRSFCGCVANGALLGGGETSFDLGLDVGNVGAGETLIHLSVQKSLYGMEHAEILLSSYVNILRSFLQNPATRVTWPELHSKDEIQKAVAVARGKSITPC</sequence>
<dbReference type="Gene3D" id="3.40.47.10">
    <property type="match status" value="1"/>
</dbReference>
<dbReference type="Gene3D" id="3.40.50.720">
    <property type="entry name" value="NAD(P)-binding Rossmann-like Domain"/>
    <property type="match status" value="1"/>
</dbReference>
<dbReference type="InterPro" id="IPR023213">
    <property type="entry name" value="CAT-like_dom_sf"/>
</dbReference>
<dbReference type="Pfam" id="PF08242">
    <property type="entry name" value="Methyltransf_12"/>
    <property type="match status" value="1"/>
</dbReference>
<organism evidence="12 13">
    <name type="scientific">Penicillium egyptiacum</name>
    <dbReference type="NCBI Taxonomy" id="1303716"/>
    <lineage>
        <taxon>Eukaryota</taxon>
        <taxon>Fungi</taxon>
        <taxon>Dikarya</taxon>
        <taxon>Ascomycota</taxon>
        <taxon>Pezizomycotina</taxon>
        <taxon>Eurotiomycetes</taxon>
        <taxon>Eurotiomycetidae</taxon>
        <taxon>Eurotiales</taxon>
        <taxon>Aspergillaceae</taxon>
        <taxon>Penicillium</taxon>
    </lineage>
</organism>
<dbReference type="InterPro" id="IPR001242">
    <property type="entry name" value="Condensation_dom"/>
</dbReference>
<dbReference type="PANTHER" id="PTHR43775">
    <property type="entry name" value="FATTY ACID SYNTHASE"/>
    <property type="match status" value="1"/>
</dbReference>
<dbReference type="GO" id="GO:0009403">
    <property type="term" value="P:toxin biosynthetic process"/>
    <property type="evidence" value="ECO:0007669"/>
    <property type="project" value="UniProtKB-ARBA"/>
</dbReference>
<feature type="compositionally biased region" description="Polar residues" evidence="8">
    <location>
        <begin position="2530"/>
        <end position="2541"/>
    </location>
</feature>
<keyword evidence="5" id="KW-0808">Transferase</keyword>
<dbReference type="InterPro" id="IPR049900">
    <property type="entry name" value="PKS_mFAS_DH"/>
</dbReference>
<feature type="active site" description="Proton donor; for dehydratase activity" evidence="7">
    <location>
        <position position="1158"/>
    </location>
</feature>
<feature type="domain" description="PKS/mFAS DH" evidence="11">
    <location>
        <begin position="951"/>
        <end position="1251"/>
    </location>
</feature>
<keyword evidence="3" id="KW-0436">Ligase</keyword>
<evidence type="ECO:0000256" key="7">
    <source>
        <dbReference type="PROSITE-ProRule" id="PRU01363"/>
    </source>
</evidence>
<dbReference type="SMART" id="SM00826">
    <property type="entry name" value="PKS_DH"/>
    <property type="match status" value="1"/>
</dbReference>
<dbReference type="Pfam" id="PF22621">
    <property type="entry name" value="CurL-like_PKS_C"/>
    <property type="match status" value="1"/>
</dbReference>
<comment type="caution">
    <text evidence="12">The sequence shown here is derived from an EMBL/GenBank/DDBJ whole genome shotgun (WGS) entry which is preliminary data.</text>
</comment>
<dbReference type="GO" id="GO:0008168">
    <property type="term" value="F:methyltransferase activity"/>
    <property type="evidence" value="ECO:0007669"/>
    <property type="project" value="UniProtKB-KW"/>
</dbReference>
<dbReference type="PROSITE" id="PS50075">
    <property type="entry name" value="CARRIER"/>
    <property type="match status" value="1"/>
</dbReference>
<dbReference type="PROSITE" id="PS52004">
    <property type="entry name" value="KS3_2"/>
    <property type="match status" value="1"/>
</dbReference>
<dbReference type="FunFam" id="3.40.47.10:FF:000019">
    <property type="entry name" value="Polyketide synthase type I"/>
    <property type="match status" value="1"/>
</dbReference>
<dbReference type="InterPro" id="IPR013217">
    <property type="entry name" value="Methyltransf_12"/>
</dbReference>
<dbReference type="SMART" id="SM00825">
    <property type="entry name" value="PKS_KS"/>
    <property type="match status" value="1"/>
</dbReference>
<evidence type="ECO:0000256" key="5">
    <source>
        <dbReference type="ARBA" id="ARBA00022679"/>
    </source>
</evidence>
<dbReference type="Gene3D" id="3.40.50.150">
    <property type="entry name" value="Vaccinia Virus protein VP39"/>
    <property type="match status" value="1"/>
</dbReference>
<dbReference type="GO" id="GO:0032259">
    <property type="term" value="P:methylation"/>
    <property type="evidence" value="ECO:0007669"/>
    <property type="project" value="UniProtKB-KW"/>
</dbReference>
<evidence type="ECO:0000313" key="12">
    <source>
        <dbReference type="EMBL" id="CAG8898614.1"/>
    </source>
</evidence>
<keyword evidence="2" id="KW-0597">Phosphoprotein</keyword>
<dbReference type="OrthoDB" id="329835at2759"/>
<dbReference type="InterPro" id="IPR014030">
    <property type="entry name" value="Ketoacyl_synth_N"/>
</dbReference>
<feature type="compositionally biased region" description="Low complexity" evidence="8">
    <location>
        <begin position="2542"/>
        <end position="2557"/>
    </location>
</feature>
<dbReference type="SUPFAM" id="SSF52777">
    <property type="entry name" value="CoA-dependent acyltransferases"/>
    <property type="match status" value="2"/>
</dbReference>
<evidence type="ECO:0000256" key="3">
    <source>
        <dbReference type="ARBA" id="ARBA00022598"/>
    </source>
</evidence>
<dbReference type="SMART" id="SM00823">
    <property type="entry name" value="PKS_PP"/>
    <property type="match status" value="1"/>
</dbReference>
<dbReference type="InterPro" id="IPR014031">
    <property type="entry name" value="Ketoacyl_synth_C"/>
</dbReference>
<dbReference type="PANTHER" id="PTHR43775:SF20">
    <property type="entry name" value="HYBRID PKS-NRPS SYNTHETASE APDA"/>
    <property type="match status" value="1"/>
</dbReference>
<dbReference type="InterPro" id="IPR057326">
    <property type="entry name" value="KR_dom"/>
</dbReference>
<dbReference type="InterPro" id="IPR009081">
    <property type="entry name" value="PP-bd_ACP"/>
</dbReference>
<keyword evidence="6" id="KW-0511">Multifunctional enzyme</keyword>
<dbReference type="InterPro" id="IPR036291">
    <property type="entry name" value="NAD(P)-bd_dom_sf"/>
</dbReference>
<dbReference type="InterPro" id="IPR049552">
    <property type="entry name" value="PKS_DH_N"/>
</dbReference>
<dbReference type="GO" id="GO:1901336">
    <property type="term" value="P:lactone biosynthetic process"/>
    <property type="evidence" value="ECO:0007669"/>
    <property type="project" value="UniProtKB-ARBA"/>
</dbReference>
<dbReference type="Gene3D" id="1.10.1200.10">
    <property type="entry name" value="ACP-like"/>
    <property type="match status" value="1"/>
</dbReference>
<evidence type="ECO:0000256" key="6">
    <source>
        <dbReference type="ARBA" id="ARBA00023268"/>
    </source>
</evidence>
<evidence type="ECO:0000313" key="13">
    <source>
        <dbReference type="Proteomes" id="UP001154252"/>
    </source>
</evidence>
<dbReference type="CDD" id="cd02440">
    <property type="entry name" value="AdoMet_MTases"/>
    <property type="match status" value="1"/>
</dbReference>
<evidence type="ECO:0000259" key="11">
    <source>
        <dbReference type="PROSITE" id="PS52019"/>
    </source>
</evidence>
<dbReference type="InterPro" id="IPR016035">
    <property type="entry name" value="Acyl_Trfase/lysoPLipase"/>
</dbReference>
<dbReference type="InterPro" id="IPR018201">
    <property type="entry name" value="Ketoacyl_synth_AS"/>
</dbReference>
<dbReference type="InterPro" id="IPR014043">
    <property type="entry name" value="Acyl_transferase_dom"/>
</dbReference>
<dbReference type="Proteomes" id="UP001154252">
    <property type="component" value="Unassembled WGS sequence"/>
</dbReference>
<dbReference type="InterPro" id="IPR020806">
    <property type="entry name" value="PKS_PP-bd"/>
</dbReference>
<dbReference type="InterPro" id="IPR029063">
    <property type="entry name" value="SAM-dependent_MTases_sf"/>
</dbReference>
<keyword evidence="13" id="KW-1185">Reference proteome</keyword>
<dbReference type="InterPro" id="IPR020841">
    <property type="entry name" value="PKS_Beta-ketoAc_synthase_dom"/>
</dbReference>
<dbReference type="SUPFAM" id="SSF51735">
    <property type="entry name" value="NAD(P)-binding Rossmann-fold domains"/>
    <property type="match status" value="1"/>
</dbReference>
<dbReference type="SUPFAM" id="SSF52151">
    <property type="entry name" value="FabD/lysophospholipase-like"/>
    <property type="match status" value="1"/>
</dbReference>
<dbReference type="SUPFAM" id="SSF53901">
    <property type="entry name" value="Thiolase-like"/>
    <property type="match status" value="1"/>
</dbReference>
<dbReference type="SUPFAM" id="SSF55048">
    <property type="entry name" value="Probable ACP-binding domain of malonyl-CoA ACP transacylase"/>
    <property type="match status" value="1"/>
</dbReference>
<dbReference type="GO" id="GO:0016874">
    <property type="term" value="F:ligase activity"/>
    <property type="evidence" value="ECO:0007669"/>
    <property type="project" value="UniProtKB-KW"/>
</dbReference>
<dbReference type="GO" id="GO:0030639">
    <property type="term" value="P:polyketide biosynthetic process"/>
    <property type="evidence" value="ECO:0007669"/>
    <property type="project" value="UniProtKB-ARBA"/>
</dbReference>
<dbReference type="Gene3D" id="3.10.129.110">
    <property type="entry name" value="Polyketide synthase dehydratase"/>
    <property type="match status" value="1"/>
</dbReference>
<dbReference type="EMBL" id="CAJVRC010000863">
    <property type="protein sequence ID" value="CAG8898614.1"/>
    <property type="molecule type" value="Genomic_DNA"/>
</dbReference>
<dbReference type="InterPro" id="IPR050091">
    <property type="entry name" value="PKS_NRPS_Biosynth_Enz"/>
</dbReference>
<feature type="region of interest" description="Disordered" evidence="8">
    <location>
        <begin position="2530"/>
        <end position="2573"/>
    </location>
</feature>
<dbReference type="Gene3D" id="3.40.366.10">
    <property type="entry name" value="Malonyl-Coenzyme A Acyl Carrier Protein, domain 2"/>
    <property type="match status" value="1"/>
</dbReference>
<dbReference type="InterPro" id="IPR049551">
    <property type="entry name" value="PKS_DH_C"/>
</dbReference>
<dbReference type="Pfam" id="PF00698">
    <property type="entry name" value="Acyl_transf_1"/>
    <property type="match status" value="1"/>
</dbReference>
<dbReference type="InterPro" id="IPR020807">
    <property type="entry name" value="PKS_DH"/>
</dbReference>
<feature type="region of interest" description="C-terminal hotdog fold" evidence="7">
    <location>
        <begin position="1098"/>
        <end position="1251"/>
    </location>
</feature>
<gene>
    <name evidence="12" type="ORF">PEGY_LOCUS5260</name>
</gene>
<reference evidence="12" key="1">
    <citation type="submission" date="2021-07" db="EMBL/GenBank/DDBJ databases">
        <authorList>
            <person name="Branca A.L. A."/>
        </authorList>
    </citation>
    <scope>NUCLEOTIDE SEQUENCE</scope>
</reference>
<evidence type="ECO:0000256" key="4">
    <source>
        <dbReference type="ARBA" id="ARBA00022603"/>
    </source>
</evidence>
<evidence type="ECO:0000256" key="2">
    <source>
        <dbReference type="ARBA" id="ARBA00022553"/>
    </source>
</evidence>
<protein>
    <submittedName>
        <fullName evidence="12">Uncharacterized protein</fullName>
    </submittedName>
</protein>
<dbReference type="InterPro" id="IPR006162">
    <property type="entry name" value="Ppantetheine_attach_site"/>
</dbReference>
<dbReference type="Gene3D" id="3.30.559.10">
    <property type="entry name" value="Chloramphenicol acetyltransferase-like domain"/>
    <property type="match status" value="1"/>
</dbReference>
<dbReference type="InterPro" id="IPR016039">
    <property type="entry name" value="Thiolase-like"/>
</dbReference>
<evidence type="ECO:0000259" key="10">
    <source>
        <dbReference type="PROSITE" id="PS52004"/>
    </source>
</evidence>
<dbReference type="Pfam" id="PF14765">
    <property type="entry name" value="PS-DH"/>
    <property type="match status" value="1"/>
</dbReference>
<dbReference type="SUPFAM" id="SSF47336">
    <property type="entry name" value="ACP-like"/>
    <property type="match status" value="1"/>
</dbReference>
<feature type="region of interest" description="N-terminal hotdog fold" evidence="7">
    <location>
        <begin position="951"/>
        <end position="1083"/>
    </location>
</feature>
<dbReference type="Pfam" id="PF00109">
    <property type="entry name" value="ketoacyl-synt"/>
    <property type="match status" value="1"/>
</dbReference>
<feature type="domain" description="Ketosynthase family 3 (KS3)" evidence="10">
    <location>
        <begin position="9"/>
        <end position="448"/>
    </location>
</feature>
<proteinExistence type="predicted"/>
<dbReference type="CDD" id="cd00833">
    <property type="entry name" value="PKS"/>
    <property type="match status" value="1"/>
</dbReference>
<dbReference type="GO" id="GO:0031177">
    <property type="term" value="F:phosphopantetheine binding"/>
    <property type="evidence" value="ECO:0007669"/>
    <property type="project" value="InterPro"/>
</dbReference>
<dbReference type="InterPro" id="IPR016036">
    <property type="entry name" value="Malonyl_transacylase_ACP-bd"/>
</dbReference>
<dbReference type="SMART" id="SM00822">
    <property type="entry name" value="PKS_KR"/>
    <property type="match status" value="1"/>
</dbReference>
<dbReference type="Pfam" id="PF08659">
    <property type="entry name" value="KR"/>
    <property type="match status" value="1"/>
</dbReference>
<dbReference type="PROSITE" id="PS00606">
    <property type="entry name" value="KS3_1"/>
    <property type="match status" value="1"/>
</dbReference>
<keyword evidence="1" id="KW-0596">Phosphopantetheine</keyword>
<dbReference type="InterPro" id="IPR042104">
    <property type="entry name" value="PKS_dehydratase_sf"/>
</dbReference>
<dbReference type="Pfam" id="PF00668">
    <property type="entry name" value="Condensation"/>
    <property type="match status" value="1"/>
</dbReference>
<dbReference type="InterPro" id="IPR001227">
    <property type="entry name" value="Ac_transferase_dom_sf"/>
</dbReference>
<dbReference type="Gene3D" id="3.30.559.30">
    <property type="entry name" value="Nonribosomal peptide synthetase, condensation domain"/>
    <property type="match status" value="1"/>
</dbReference>
<dbReference type="InterPro" id="IPR013968">
    <property type="entry name" value="PKS_KR"/>
</dbReference>
<dbReference type="CDD" id="cd19532">
    <property type="entry name" value="C_PKS-NRPS"/>
    <property type="match status" value="1"/>
</dbReference>
<evidence type="ECO:0000259" key="9">
    <source>
        <dbReference type="PROSITE" id="PS50075"/>
    </source>
</evidence>
<keyword evidence="4" id="KW-0489">Methyltransferase</keyword>
<dbReference type="Pfam" id="PF02801">
    <property type="entry name" value="Ketoacyl-synt_C"/>
    <property type="match status" value="1"/>
</dbReference>
<dbReference type="GO" id="GO:0004312">
    <property type="term" value="F:fatty acid synthase activity"/>
    <property type="evidence" value="ECO:0007669"/>
    <property type="project" value="TreeGrafter"/>
</dbReference>